<sequence>MLTRRPSFLEMVTRTEQDQRPTMNYSIDEEAEEEDDVVADFTREWPAVNLSEKLKGKISTEWEHSVIVTLLGRPLRNWTLGSKIAILWKPKGSNKIFGEGYHFRGGLGAFSYPAGVGIFWLLRCRK</sequence>
<comment type="caution">
    <text evidence="2">The sequence shown here is derived from an EMBL/GenBank/DDBJ whole genome shotgun (WGS) entry which is preliminary data.</text>
</comment>
<feature type="transmembrane region" description="Helical" evidence="1">
    <location>
        <begin position="101"/>
        <end position="122"/>
    </location>
</feature>
<keyword evidence="3" id="KW-1185">Reference proteome</keyword>
<dbReference type="Proteomes" id="UP001279734">
    <property type="component" value="Unassembled WGS sequence"/>
</dbReference>
<gene>
    <name evidence="2" type="ORF">Nepgr_031195</name>
</gene>
<keyword evidence="1" id="KW-1133">Transmembrane helix</keyword>
<protein>
    <submittedName>
        <fullName evidence="2">Uncharacterized protein</fullName>
    </submittedName>
</protein>
<reference evidence="2" key="1">
    <citation type="submission" date="2023-05" db="EMBL/GenBank/DDBJ databases">
        <title>Nepenthes gracilis genome sequencing.</title>
        <authorList>
            <person name="Fukushima K."/>
        </authorList>
    </citation>
    <scope>NUCLEOTIDE SEQUENCE</scope>
    <source>
        <strain evidence="2">SING2019-196</strain>
    </source>
</reference>
<proteinExistence type="predicted"/>
<evidence type="ECO:0000313" key="2">
    <source>
        <dbReference type="EMBL" id="GMH29352.1"/>
    </source>
</evidence>
<keyword evidence="1" id="KW-0472">Membrane</keyword>
<dbReference type="EMBL" id="BSYO01000036">
    <property type="protein sequence ID" value="GMH29352.1"/>
    <property type="molecule type" value="Genomic_DNA"/>
</dbReference>
<dbReference type="AlphaFoldDB" id="A0AAD3Y4K6"/>
<keyword evidence="1" id="KW-0812">Transmembrane</keyword>
<evidence type="ECO:0000313" key="3">
    <source>
        <dbReference type="Proteomes" id="UP001279734"/>
    </source>
</evidence>
<evidence type="ECO:0000256" key="1">
    <source>
        <dbReference type="SAM" id="Phobius"/>
    </source>
</evidence>
<accession>A0AAD3Y4K6</accession>
<name>A0AAD3Y4K6_NEPGR</name>
<organism evidence="2 3">
    <name type="scientific">Nepenthes gracilis</name>
    <name type="common">Slender pitcher plant</name>
    <dbReference type="NCBI Taxonomy" id="150966"/>
    <lineage>
        <taxon>Eukaryota</taxon>
        <taxon>Viridiplantae</taxon>
        <taxon>Streptophyta</taxon>
        <taxon>Embryophyta</taxon>
        <taxon>Tracheophyta</taxon>
        <taxon>Spermatophyta</taxon>
        <taxon>Magnoliopsida</taxon>
        <taxon>eudicotyledons</taxon>
        <taxon>Gunneridae</taxon>
        <taxon>Pentapetalae</taxon>
        <taxon>Caryophyllales</taxon>
        <taxon>Nepenthaceae</taxon>
        <taxon>Nepenthes</taxon>
    </lineage>
</organism>